<feature type="compositionally biased region" description="Basic and acidic residues" evidence="1">
    <location>
        <begin position="735"/>
        <end position="751"/>
    </location>
</feature>
<comment type="caution">
    <text evidence="3">The sequence shown here is derived from an EMBL/GenBank/DDBJ whole genome shotgun (WGS) entry which is preliminary data.</text>
</comment>
<protein>
    <submittedName>
        <fullName evidence="3">ATPase</fullName>
    </submittedName>
</protein>
<evidence type="ECO:0000313" key="3">
    <source>
        <dbReference type="EMBL" id="GIT93826.1"/>
    </source>
</evidence>
<feature type="compositionally biased region" description="Low complexity" evidence="1">
    <location>
        <begin position="660"/>
        <end position="687"/>
    </location>
</feature>
<feature type="region of interest" description="Disordered" evidence="1">
    <location>
        <begin position="593"/>
        <end position="614"/>
    </location>
</feature>
<dbReference type="InterPro" id="IPR012683">
    <property type="entry name" value="CHP02302_TM"/>
</dbReference>
<keyword evidence="2" id="KW-0472">Membrane</keyword>
<evidence type="ECO:0000313" key="4">
    <source>
        <dbReference type="Proteomes" id="UP000786693"/>
    </source>
</evidence>
<proteinExistence type="predicted"/>
<dbReference type="EMBL" id="BPFH01000001">
    <property type="protein sequence ID" value="GIT93826.1"/>
    <property type="molecule type" value="Genomic_DNA"/>
</dbReference>
<feature type="transmembrane region" description="Helical" evidence="2">
    <location>
        <begin position="148"/>
        <end position="167"/>
    </location>
</feature>
<name>A0ABQ4NHQ4_9RHOB</name>
<organism evidence="3 4">
    <name type="scientific">Jannaschia pagri</name>
    <dbReference type="NCBI Taxonomy" id="2829797"/>
    <lineage>
        <taxon>Bacteria</taxon>
        <taxon>Pseudomonadati</taxon>
        <taxon>Pseudomonadota</taxon>
        <taxon>Alphaproteobacteria</taxon>
        <taxon>Rhodobacterales</taxon>
        <taxon>Roseobacteraceae</taxon>
        <taxon>Jannaschia</taxon>
    </lineage>
</organism>
<sequence>MAKDKQRDGALLRKLRLTHMGMWAERIARSFWPAWTAAILGLAVWSADAVPPLWSVTLLGLLALATVILLVVGLRGFRRPTAQDARDRLDATLPERPLATLDDDQAIGAGDAASAAVWAAHQRRMADRLSAARAVSPDLRVSRRDPYALRYVALLLAAVGLTFGTVLRVPEVPTVAGPAAALATGPTWEGWLEPPRYTGLPTLALSELDPGVVEVPEGTRVTLRLYGEVGALAVTETVSGRDITEPSAPIQDFTVVQSGTLSIDGGAEAPLWTLTATPDSAPEIALDGEPGFEHPDLVTLPWRAGDDYGVVSAEVTIALNPDASDRAHGLAAAPEPREPLTLDMALPISGDRSEVIEIFRGELTKHPFAGMPVTTTLRASDAAEQTGETVQDIILPGRAFYDRVAAALIEQRRDLFWSLDNQTRVTQILRAITWKADEVFNNPSAFLVTRMALRRLEADTLTPETRDEVAEMLWEAAIRLEENSLDSALERLRQAQERLSEAIRQGASPEEIARLTEEMRQAMDEYTRQLAQQQPQQGQQSQQQAQNGESQEITPDMLDQMMERIEELMRQGRTAEAQELLQQLQEMMENLQVTQGQPGQGGEGQQGQGQQAMEGLRDQLREQQGLSDDAFRELQEQFNPDAQAGESSENQGRSGGQGSGQQHTDQGGQSDQPQGQQGEGQDQAQNQGQGGAQQGENGGAEALARRQEALRQQLGDLRNNLPGAGTESGQAARDALGRAERAMREAERDLAEGNLGGALDDQAQAMDALRDGMQELGRALAEEQQGERGENRGQASSQEGDGFRRDPLGRQSGEGAQLGTDESLLGDGPDAARRARDLMDEIRRRSGERERPEVELDYLRRLLDRF</sequence>
<dbReference type="RefSeq" id="WP_308442974.1">
    <property type="nucleotide sequence ID" value="NZ_BPFH01000001.1"/>
</dbReference>
<feature type="compositionally biased region" description="Low complexity" evidence="1">
    <location>
        <begin position="529"/>
        <end position="551"/>
    </location>
</feature>
<evidence type="ECO:0000256" key="1">
    <source>
        <dbReference type="SAM" id="MobiDB-lite"/>
    </source>
</evidence>
<dbReference type="Proteomes" id="UP000786693">
    <property type="component" value="Unassembled WGS sequence"/>
</dbReference>
<feature type="compositionally biased region" description="Gly residues" evidence="1">
    <location>
        <begin position="688"/>
        <end position="698"/>
    </location>
</feature>
<feature type="compositionally biased region" description="Gly residues" evidence="1">
    <location>
        <begin position="598"/>
        <end position="607"/>
    </location>
</feature>
<evidence type="ECO:0000256" key="2">
    <source>
        <dbReference type="SAM" id="Phobius"/>
    </source>
</evidence>
<keyword evidence="4" id="KW-1185">Reference proteome</keyword>
<accession>A0ABQ4NHQ4</accession>
<keyword evidence="2" id="KW-0812">Transmembrane</keyword>
<feature type="region of interest" description="Disordered" evidence="1">
    <location>
        <begin position="641"/>
        <end position="832"/>
    </location>
</feature>
<gene>
    <name evidence="3" type="ORF">JANAI62_04490</name>
</gene>
<dbReference type="NCBIfam" id="TIGR02302">
    <property type="entry name" value="aProt_lowcomp"/>
    <property type="match status" value="1"/>
</dbReference>
<feature type="compositionally biased region" description="Low complexity" evidence="1">
    <location>
        <begin position="758"/>
        <end position="767"/>
    </location>
</feature>
<feature type="transmembrane region" description="Helical" evidence="2">
    <location>
        <begin position="30"/>
        <end position="47"/>
    </location>
</feature>
<feature type="transmembrane region" description="Helical" evidence="2">
    <location>
        <begin position="53"/>
        <end position="74"/>
    </location>
</feature>
<feature type="region of interest" description="Disordered" evidence="1">
    <location>
        <begin position="526"/>
        <end position="551"/>
    </location>
</feature>
<keyword evidence="2" id="KW-1133">Transmembrane helix</keyword>
<reference evidence="3 4" key="1">
    <citation type="submission" date="2021-05" db="EMBL/GenBank/DDBJ databases">
        <title>Bacteria Genome sequencing.</title>
        <authorList>
            <person name="Takabe Y."/>
            <person name="Nakajima Y."/>
            <person name="Suzuki S."/>
            <person name="Shiozaki T."/>
        </authorList>
    </citation>
    <scope>NUCLEOTIDE SEQUENCE [LARGE SCALE GENOMIC DNA]</scope>
    <source>
        <strain evidence="3 4">AI_62</strain>
    </source>
</reference>
<dbReference type="Pfam" id="PF13779">
    <property type="entry name" value="DUF4175"/>
    <property type="match status" value="1"/>
</dbReference>